<dbReference type="InterPro" id="IPR028992">
    <property type="entry name" value="Hedgehog/Intein_dom"/>
</dbReference>
<dbReference type="InterPro" id="IPR050557">
    <property type="entry name" value="RTX_toxin/Mannuronan_C5-epim"/>
</dbReference>
<sequence length="709" mass="73402">MATYTITLFSPYDATNLTTPGPAGAFPSTGDEFRLKSDWSNSTDALIMTVTDDDTTLSGDPAETGVEDTSQQTAVVTDPSGSPVASGFAFSEYAFELVGPGNSVVTVYSIYIDDTLVGYGADAPVQPGANYLVTNSYQPNGAAAPSYSSFDAQTYEQAPDNTITGTERQDSLEGGDGNDSINALGGDDTLGGGAGDDTLDGGAGDDQLTGGTGNDSLTGGDGSDTFLVYDGFGSDTIVGGEGGTNSDTIDLSALTTPVTVTYTGDKAGTITDGTSTLSFSEIERIILTEGADVVRGDSDSAGINIEGLGGNDTIDGGSGTDTIDGGTGNDSIDGNAGDDSLSGGEGADSIFGDIGADTVSGGAGADIIDGNAGADVLDGGSGDDTLDGGGDNDSLIGGAGDDHFFYTTGYGHDTIADFNTGNTGTLNDGIYSNNDNIDLSGYYDDIWELHADQADDGILNQSNATKLNGDAVDYSNNTLFGDGSVTFTGASADNSSFTSENTGVVCFTSGTAIRTPAGPVLIDNLSIGDLVCTMDNGPHPIRWIGRRTVNRAELAAQPDICPILIKRGILGVERDLLVSPQHGMLIDGGKQLARARHLAETTRGIRVARGKRTVTYIHLMFDTHQIIFAEDVPSESFYPGPMALRMLSNAARHEVFTLFPELSRALSKRAVASVYGHSVRGFMARRDVKQNGRYRSEKTPFSMQPNHLS</sequence>
<comment type="subcellular location">
    <subcellularLocation>
        <location evidence="1">Secreted</location>
    </subcellularLocation>
</comment>
<protein>
    <submittedName>
        <fullName evidence="5">Hint domain-containing protein</fullName>
    </submittedName>
</protein>
<evidence type="ECO:0000259" key="4">
    <source>
        <dbReference type="Pfam" id="PF13403"/>
    </source>
</evidence>
<evidence type="ECO:0000256" key="2">
    <source>
        <dbReference type="ARBA" id="ARBA00022525"/>
    </source>
</evidence>
<accession>A0AAE2VW63</accession>
<dbReference type="PRINTS" id="PR00313">
    <property type="entry name" value="CABNDNGRPT"/>
</dbReference>
<dbReference type="Proteomes" id="UP000732193">
    <property type="component" value="Unassembled WGS sequence"/>
</dbReference>
<dbReference type="RefSeq" id="WP_203241244.1">
    <property type="nucleotide sequence ID" value="NZ_JAFBRH010000001.1"/>
</dbReference>
<evidence type="ECO:0000313" key="5">
    <source>
        <dbReference type="EMBL" id="MBM1712610.1"/>
    </source>
</evidence>
<feature type="domain" description="Hedgehog/Intein (Hint)" evidence="4">
    <location>
        <begin position="505"/>
        <end position="640"/>
    </location>
</feature>
<dbReference type="GO" id="GO:0005509">
    <property type="term" value="F:calcium ion binding"/>
    <property type="evidence" value="ECO:0007669"/>
    <property type="project" value="InterPro"/>
</dbReference>
<feature type="region of interest" description="Disordered" evidence="3">
    <location>
        <begin position="162"/>
        <end position="221"/>
    </location>
</feature>
<evidence type="ECO:0000256" key="1">
    <source>
        <dbReference type="ARBA" id="ARBA00004613"/>
    </source>
</evidence>
<dbReference type="Gene3D" id="2.150.10.10">
    <property type="entry name" value="Serralysin-like metalloprotease, C-terminal"/>
    <property type="match status" value="2"/>
</dbReference>
<dbReference type="InterPro" id="IPR001343">
    <property type="entry name" value="Hemolysn_Ca-bd"/>
</dbReference>
<dbReference type="AlphaFoldDB" id="A0AAE2VW63"/>
<evidence type="ECO:0000256" key="3">
    <source>
        <dbReference type="SAM" id="MobiDB-lite"/>
    </source>
</evidence>
<dbReference type="Pfam" id="PF00353">
    <property type="entry name" value="HemolysinCabind"/>
    <property type="match status" value="4"/>
</dbReference>
<dbReference type="GO" id="GO:0005576">
    <property type="term" value="C:extracellular region"/>
    <property type="evidence" value="ECO:0007669"/>
    <property type="project" value="UniProtKB-SubCell"/>
</dbReference>
<dbReference type="SUPFAM" id="SSF51120">
    <property type="entry name" value="beta-Roll"/>
    <property type="match status" value="2"/>
</dbReference>
<reference evidence="5 6" key="1">
    <citation type="submission" date="2021-01" db="EMBL/GenBank/DDBJ databases">
        <title>Diatom-associated Roseobacters Show Island Model of Population Structure.</title>
        <authorList>
            <person name="Qu L."/>
            <person name="Feng X."/>
            <person name="Chen Y."/>
            <person name="Li L."/>
            <person name="Wang X."/>
            <person name="Hu Z."/>
            <person name="Wang H."/>
            <person name="Luo H."/>
        </authorList>
    </citation>
    <scope>NUCLEOTIDE SEQUENCE [LARGE SCALE GENOMIC DNA]</scope>
    <source>
        <strain evidence="5 6">TR60-84</strain>
    </source>
</reference>
<dbReference type="InterPro" id="IPR011049">
    <property type="entry name" value="Serralysin-like_metalloprot_C"/>
</dbReference>
<feature type="region of interest" description="Disordered" evidence="3">
    <location>
        <begin position="312"/>
        <end position="347"/>
    </location>
</feature>
<gene>
    <name evidence="5" type="ORF">JQV55_03445</name>
</gene>
<dbReference type="Pfam" id="PF13403">
    <property type="entry name" value="Hint_2"/>
    <property type="match status" value="1"/>
</dbReference>
<keyword evidence="6" id="KW-1185">Reference proteome</keyword>
<organism evidence="5 6">
    <name type="scientific">Sulfitobacter geojensis</name>
    <dbReference type="NCBI Taxonomy" id="1342299"/>
    <lineage>
        <taxon>Bacteria</taxon>
        <taxon>Pseudomonadati</taxon>
        <taxon>Pseudomonadota</taxon>
        <taxon>Alphaproteobacteria</taxon>
        <taxon>Rhodobacterales</taxon>
        <taxon>Roseobacteraceae</taxon>
        <taxon>Sulfitobacter</taxon>
    </lineage>
</organism>
<name>A0AAE2VW63_9RHOB</name>
<dbReference type="InterPro" id="IPR036844">
    <property type="entry name" value="Hint_dom_sf"/>
</dbReference>
<proteinExistence type="predicted"/>
<dbReference type="PANTHER" id="PTHR38340:SF1">
    <property type="entry name" value="S-LAYER PROTEIN"/>
    <property type="match status" value="1"/>
</dbReference>
<dbReference type="InterPro" id="IPR018511">
    <property type="entry name" value="Hemolysin-typ_Ca-bd_CS"/>
</dbReference>
<evidence type="ECO:0000313" key="6">
    <source>
        <dbReference type="Proteomes" id="UP000732193"/>
    </source>
</evidence>
<feature type="compositionally biased region" description="Low complexity" evidence="3">
    <location>
        <begin position="312"/>
        <end position="335"/>
    </location>
</feature>
<dbReference type="PROSITE" id="PS00330">
    <property type="entry name" value="HEMOLYSIN_CALCIUM"/>
    <property type="match status" value="7"/>
</dbReference>
<comment type="caution">
    <text evidence="5">The sequence shown here is derived from an EMBL/GenBank/DDBJ whole genome shotgun (WGS) entry which is preliminary data.</text>
</comment>
<dbReference type="EMBL" id="JAFBRM010000001">
    <property type="protein sequence ID" value="MBM1712610.1"/>
    <property type="molecule type" value="Genomic_DNA"/>
</dbReference>
<dbReference type="SUPFAM" id="SSF51294">
    <property type="entry name" value="Hedgehog/intein (Hint) domain"/>
    <property type="match status" value="1"/>
</dbReference>
<keyword evidence="2" id="KW-0964">Secreted</keyword>
<dbReference type="PANTHER" id="PTHR38340">
    <property type="entry name" value="S-LAYER PROTEIN"/>
    <property type="match status" value="1"/>
</dbReference>